<sequence>MDTESWLARARARESVWRSWRHELHAHPELAYEERRTAAFVADRLRAFGLEPIEGLAGTSVVAVLRGRGGDGPMIALRADMDALPIPEANSFAYASREPGKMHACGHDGHTAMLLAAAELLAADPAFAGTVVFVFQPAEEGGGGAKRMVEEGFFERFPVRELYGMHNWPGLPVGQFAVHSGPVMAGTERFRIALRGRGTHAAMPHLGDDVVAAGAALVQALQTVVSRRVDPLQAAVVSVTQFHAGHAFNVIPEEAELAGTVRAFAPGLFSRIREELERIGRGVAAAFGLSFRIEWDEGYPPTINTAAEAARCAEAAAALVGAPNVRRNEPPSMGAEDFAFFLQHRPGAYVWIGNGPGEGGCLLHSPHYDFNDEILPLGAAYWATLATRVLAA</sequence>
<keyword evidence="5" id="KW-1185">Reference proteome</keyword>
<dbReference type="SUPFAM" id="SSF53187">
    <property type="entry name" value="Zn-dependent exopeptidases"/>
    <property type="match status" value="1"/>
</dbReference>
<dbReference type="SUPFAM" id="SSF55031">
    <property type="entry name" value="Bacterial exopeptidase dimerisation domain"/>
    <property type="match status" value="1"/>
</dbReference>
<gene>
    <name evidence="4" type="ORF">Ga0061068_11218</name>
</gene>
<feature type="binding site" evidence="2">
    <location>
        <position position="105"/>
    </location>
    <ligand>
        <name>Mn(2+)</name>
        <dbReference type="ChEBI" id="CHEBI:29035"/>
        <label>2</label>
    </ligand>
</feature>
<feature type="binding site" evidence="2">
    <location>
        <position position="166"/>
    </location>
    <ligand>
        <name>Mn(2+)</name>
        <dbReference type="ChEBI" id="CHEBI:29035"/>
        <label>2</label>
    </ligand>
</feature>
<proteinExistence type="predicted"/>
<dbReference type="GO" id="GO:0050118">
    <property type="term" value="F:N-acetyldiaminopimelate deacetylase activity"/>
    <property type="evidence" value="ECO:0007669"/>
    <property type="project" value="UniProtKB-ARBA"/>
</dbReference>
<keyword evidence="2" id="KW-0479">Metal-binding</keyword>
<comment type="cofactor">
    <cofactor evidence="2">
        <name>Mn(2+)</name>
        <dbReference type="ChEBI" id="CHEBI:29035"/>
    </cofactor>
    <text evidence="2">The Mn(2+) ion enhances activity.</text>
</comment>
<evidence type="ECO:0000256" key="2">
    <source>
        <dbReference type="PIRSR" id="PIRSR005962-1"/>
    </source>
</evidence>
<dbReference type="GO" id="GO:0046872">
    <property type="term" value="F:metal ion binding"/>
    <property type="evidence" value="ECO:0007669"/>
    <property type="project" value="UniProtKB-KW"/>
</dbReference>
<feature type="domain" description="Peptidase M20 dimerisation" evidence="3">
    <location>
        <begin position="190"/>
        <end position="267"/>
    </location>
</feature>
<dbReference type="Pfam" id="PF07687">
    <property type="entry name" value="M20_dimer"/>
    <property type="match status" value="1"/>
</dbReference>
<dbReference type="EMBL" id="CYHH01000012">
    <property type="protein sequence ID" value="CUB07797.1"/>
    <property type="molecule type" value="Genomic_DNA"/>
</dbReference>
<dbReference type="CDD" id="cd05666">
    <property type="entry name" value="M20_Acy1-like"/>
    <property type="match status" value="1"/>
</dbReference>
<dbReference type="NCBIfam" id="TIGR01891">
    <property type="entry name" value="amidohydrolases"/>
    <property type="match status" value="1"/>
</dbReference>
<dbReference type="OrthoDB" id="9777385at2"/>
<dbReference type="GO" id="GO:0019877">
    <property type="term" value="P:diaminopimelate biosynthetic process"/>
    <property type="evidence" value="ECO:0007669"/>
    <property type="project" value="UniProtKB-ARBA"/>
</dbReference>
<keyword evidence="1 4" id="KW-0378">Hydrolase</keyword>
<dbReference type="Proteomes" id="UP000182108">
    <property type="component" value="Unassembled WGS sequence"/>
</dbReference>
<dbReference type="Gene3D" id="3.30.70.360">
    <property type="match status" value="1"/>
</dbReference>
<evidence type="ECO:0000256" key="1">
    <source>
        <dbReference type="ARBA" id="ARBA00022801"/>
    </source>
</evidence>
<keyword evidence="2" id="KW-0464">Manganese</keyword>
<dbReference type="RefSeq" id="WP_055424071.1">
    <property type="nucleotide sequence ID" value="NZ_CYHH01000012.1"/>
</dbReference>
<name>A0A0K6IWT4_9PROT</name>
<dbReference type="PANTHER" id="PTHR11014">
    <property type="entry name" value="PEPTIDASE M20 FAMILY MEMBER"/>
    <property type="match status" value="1"/>
</dbReference>
<dbReference type="InterPro" id="IPR011650">
    <property type="entry name" value="Peptidase_M20_dimer"/>
</dbReference>
<dbReference type="FunFam" id="3.30.70.360:FF:000001">
    <property type="entry name" value="N-acetyldiaminopimelate deacetylase"/>
    <property type="match status" value="1"/>
</dbReference>
<evidence type="ECO:0000313" key="5">
    <source>
        <dbReference type="Proteomes" id="UP000182108"/>
    </source>
</evidence>
<evidence type="ECO:0000259" key="3">
    <source>
        <dbReference type="Pfam" id="PF07687"/>
    </source>
</evidence>
<reference evidence="5" key="1">
    <citation type="submission" date="2015-08" db="EMBL/GenBank/DDBJ databases">
        <authorList>
            <person name="Babu N.S."/>
            <person name="Beckwith C.J."/>
            <person name="Beseler K.G."/>
            <person name="Brison A."/>
            <person name="Carone J.V."/>
            <person name="Caskin T.P."/>
            <person name="Diamond M."/>
            <person name="Durham M.E."/>
            <person name="Foxe J.M."/>
            <person name="Go M."/>
            <person name="Henderson B.A."/>
            <person name="Jones I.B."/>
            <person name="McGettigan J.A."/>
            <person name="Micheletti S.J."/>
            <person name="Nasrallah M.E."/>
            <person name="Ortiz D."/>
            <person name="Piller C.R."/>
            <person name="Privatt S.R."/>
            <person name="Schneider S.L."/>
            <person name="Sharp S."/>
            <person name="Smith T.C."/>
            <person name="Stanton J.D."/>
            <person name="Ullery H.E."/>
            <person name="Wilson R.J."/>
            <person name="Serrano M.G."/>
            <person name="Buck G."/>
            <person name="Lee V."/>
            <person name="Wang Y."/>
            <person name="Carvalho R."/>
            <person name="Voegtly L."/>
            <person name="Shi R."/>
            <person name="Duckworth R."/>
            <person name="Johnson A."/>
            <person name="Loviza R."/>
            <person name="Walstead R."/>
            <person name="Shah Z."/>
            <person name="Kiflezghi M."/>
            <person name="Wade K."/>
            <person name="Ball S.L."/>
            <person name="Bradley K.W."/>
            <person name="Asai D.J."/>
            <person name="Bowman C.A."/>
            <person name="Russell D.A."/>
            <person name="Pope W.H."/>
            <person name="Jacobs-Sera D."/>
            <person name="Hendrix R.W."/>
            <person name="Hatfull G.F."/>
        </authorList>
    </citation>
    <scope>NUCLEOTIDE SEQUENCE [LARGE SCALE GENOMIC DNA]</scope>
    <source>
        <strain evidence="5">JCM 19170</strain>
    </source>
</reference>
<feature type="binding site" evidence="2">
    <location>
        <position position="140"/>
    </location>
    <ligand>
        <name>Mn(2+)</name>
        <dbReference type="ChEBI" id="CHEBI:29035"/>
        <label>2</label>
    </ligand>
</feature>
<evidence type="ECO:0000313" key="4">
    <source>
        <dbReference type="EMBL" id="CUB07797.1"/>
    </source>
</evidence>
<protein>
    <submittedName>
        <fullName evidence="4">Amidohydrolase</fullName>
    </submittedName>
</protein>
<dbReference type="InterPro" id="IPR017439">
    <property type="entry name" value="Amidohydrolase"/>
</dbReference>
<feature type="binding site" evidence="2">
    <location>
        <position position="107"/>
    </location>
    <ligand>
        <name>Mn(2+)</name>
        <dbReference type="ChEBI" id="CHEBI:29035"/>
        <label>2</label>
    </ligand>
</feature>
<dbReference type="InterPro" id="IPR002933">
    <property type="entry name" value="Peptidase_M20"/>
</dbReference>
<dbReference type="AlphaFoldDB" id="A0A0K6IWT4"/>
<dbReference type="PANTHER" id="PTHR11014:SF63">
    <property type="entry name" value="METALLOPEPTIDASE, PUTATIVE (AFU_ORTHOLOGUE AFUA_6G09600)-RELATED"/>
    <property type="match status" value="1"/>
</dbReference>
<organism evidence="4 5">
    <name type="scientific">Tepidiphilus thermophilus</name>
    <dbReference type="NCBI Taxonomy" id="876478"/>
    <lineage>
        <taxon>Bacteria</taxon>
        <taxon>Pseudomonadati</taxon>
        <taxon>Pseudomonadota</taxon>
        <taxon>Hydrogenophilia</taxon>
        <taxon>Hydrogenophilales</taxon>
        <taxon>Hydrogenophilaceae</taxon>
        <taxon>Tepidiphilus</taxon>
    </lineage>
</organism>
<feature type="binding site" evidence="2">
    <location>
        <position position="364"/>
    </location>
    <ligand>
        <name>Mn(2+)</name>
        <dbReference type="ChEBI" id="CHEBI:29035"/>
        <label>2</label>
    </ligand>
</feature>
<dbReference type="Gene3D" id="3.40.630.10">
    <property type="entry name" value="Zn peptidases"/>
    <property type="match status" value="1"/>
</dbReference>
<accession>A0A0K6IWT4</accession>
<dbReference type="Pfam" id="PF01546">
    <property type="entry name" value="Peptidase_M20"/>
    <property type="match status" value="1"/>
</dbReference>
<dbReference type="PIRSF" id="PIRSF005962">
    <property type="entry name" value="Pept_M20D_amidohydro"/>
    <property type="match status" value="1"/>
</dbReference>
<dbReference type="InterPro" id="IPR036264">
    <property type="entry name" value="Bact_exopeptidase_dim_dom"/>
</dbReference>